<keyword evidence="2" id="KW-1185">Reference proteome</keyword>
<evidence type="ECO:0000313" key="1">
    <source>
        <dbReference type="EMBL" id="GAA4618162.1"/>
    </source>
</evidence>
<proteinExistence type="predicted"/>
<comment type="caution">
    <text evidence="1">The sequence shown here is derived from an EMBL/GenBank/DDBJ whole genome shotgun (WGS) entry which is preliminary data.</text>
</comment>
<reference evidence="2" key="1">
    <citation type="journal article" date="2019" name="Int. J. Syst. Evol. Microbiol.">
        <title>The Global Catalogue of Microorganisms (GCM) 10K type strain sequencing project: providing services to taxonomists for standard genome sequencing and annotation.</title>
        <authorList>
            <consortium name="The Broad Institute Genomics Platform"/>
            <consortium name="The Broad Institute Genome Sequencing Center for Infectious Disease"/>
            <person name="Wu L."/>
            <person name="Ma J."/>
        </authorList>
    </citation>
    <scope>NUCLEOTIDE SEQUENCE [LARGE SCALE GENOMIC DNA]</scope>
    <source>
        <strain evidence="2">JCM 17938</strain>
    </source>
</reference>
<gene>
    <name evidence="1" type="ORF">GCM10023195_81440</name>
</gene>
<name>A0ABP8TX04_9ACTN</name>
<organism evidence="1 2">
    <name type="scientific">Actinoallomurus liliacearum</name>
    <dbReference type="NCBI Taxonomy" id="1080073"/>
    <lineage>
        <taxon>Bacteria</taxon>
        <taxon>Bacillati</taxon>
        <taxon>Actinomycetota</taxon>
        <taxon>Actinomycetes</taxon>
        <taxon>Streptosporangiales</taxon>
        <taxon>Thermomonosporaceae</taxon>
        <taxon>Actinoallomurus</taxon>
    </lineage>
</organism>
<protein>
    <submittedName>
        <fullName evidence="1">Uncharacterized protein</fullName>
    </submittedName>
</protein>
<accession>A0ABP8TX04</accession>
<sequence>MTDLERVLGKALVEIIVSIDLSDDDDIDPDVATSLLEPVAAVLQGTSAEGRRALVDLLIECAEEETVPERRMTVLDLPGALGLI</sequence>
<dbReference type="Proteomes" id="UP001500212">
    <property type="component" value="Unassembled WGS sequence"/>
</dbReference>
<dbReference type="EMBL" id="BAABHJ010000040">
    <property type="protein sequence ID" value="GAA4618162.1"/>
    <property type="molecule type" value="Genomic_DNA"/>
</dbReference>
<evidence type="ECO:0000313" key="2">
    <source>
        <dbReference type="Proteomes" id="UP001500212"/>
    </source>
</evidence>